<dbReference type="InterPro" id="IPR001789">
    <property type="entry name" value="Sig_transdc_resp-reg_receiver"/>
</dbReference>
<accession>A0A2T4ZFX7</accession>
<gene>
    <name evidence="3" type="ORF">C8P69_102191</name>
</gene>
<evidence type="ECO:0000313" key="3">
    <source>
        <dbReference type="EMBL" id="PTM60809.1"/>
    </source>
</evidence>
<dbReference type="SMART" id="SM00448">
    <property type="entry name" value="REC"/>
    <property type="match status" value="1"/>
</dbReference>
<dbReference type="Pfam" id="PF00072">
    <property type="entry name" value="Response_reg"/>
    <property type="match status" value="1"/>
</dbReference>
<feature type="domain" description="Response regulatory" evidence="2">
    <location>
        <begin position="7"/>
        <end position="125"/>
    </location>
</feature>
<keyword evidence="1" id="KW-0597">Phosphoprotein</keyword>
<dbReference type="GO" id="GO:0000160">
    <property type="term" value="P:phosphorelay signal transduction system"/>
    <property type="evidence" value="ECO:0007669"/>
    <property type="project" value="InterPro"/>
</dbReference>
<dbReference type="OrthoDB" id="9793549at2"/>
<reference evidence="3 4" key="1">
    <citation type="submission" date="2018-04" db="EMBL/GenBank/DDBJ databases">
        <title>Genomic Encyclopedia of Archaeal and Bacterial Type Strains, Phase II (KMG-II): from individual species to whole genera.</title>
        <authorList>
            <person name="Goeker M."/>
        </authorList>
    </citation>
    <scope>NUCLEOTIDE SEQUENCE [LARGE SCALE GENOMIC DNA]</scope>
    <source>
        <strain evidence="3 4">DSM 25521</strain>
    </source>
</reference>
<dbReference type="Proteomes" id="UP000241808">
    <property type="component" value="Unassembled WGS sequence"/>
</dbReference>
<dbReference type="AlphaFoldDB" id="A0A2T4ZFX7"/>
<name>A0A2T4ZFX7_9HYPH</name>
<dbReference type="InterPro" id="IPR011006">
    <property type="entry name" value="CheY-like_superfamily"/>
</dbReference>
<dbReference type="InterPro" id="IPR052893">
    <property type="entry name" value="TCS_response_regulator"/>
</dbReference>
<dbReference type="CDD" id="cd17557">
    <property type="entry name" value="REC_Rcp-like"/>
    <property type="match status" value="1"/>
</dbReference>
<evidence type="ECO:0000259" key="2">
    <source>
        <dbReference type="PROSITE" id="PS50110"/>
    </source>
</evidence>
<dbReference type="PANTHER" id="PTHR44520:SF2">
    <property type="entry name" value="RESPONSE REGULATOR RCP1"/>
    <property type="match status" value="1"/>
</dbReference>
<proteinExistence type="predicted"/>
<dbReference type="Gene3D" id="3.40.50.2300">
    <property type="match status" value="1"/>
</dbReference>
<feature type="modified residue" description="4-aspartylphosphate" evidence="1">
    <location>
        <position position="58"/>
    </location>
</feature>
<protein>
    <submittedName>
        <fullName evidence="3">Response regulator receiver protein</fullName>
    </submittedName>
</protein>
<dbReference type="PANTHER" id="PTHR44520">
    <property type="entry name" value="RESPONSE REGULATOR RCP1-RELATED"/>
    <property type="match status" value="1"/>
</dbReference>
<dbReference type="EMBL" id="PZZL01000002">
    <property type="protein sequence ID" value="PTM60809.1"/>
    <property type="molecule type" value="Genomic_DNA"/>
</dbReference>
<evidence type="ECO:0000256" key="1">
    <source>
        <dbReference type="PROSITE-ProRule" id="PRU00169"/>
    </source>
</evidence>
<dbReference type="RefSeq" id="WP_108174755.1">
    <property type="nucleotide sequence ID" value="NZ_PZZL01000002.1"/>
</dbReference>
<organism evidence="3 4">
    <name type="scientific">Phreatobacter oligotrophus</name>
    <dbReference type="NCBI Taxonomy" id="1122261"/>
    <lineage>
        <taxon>Bacteria</taxon>
        <taxon>Pseudomonadati</taxon>
        <taxon>Pseudomonadota</taxon>
        <taxon>Alphaproteobacteria</taxon>
        <taxon>Hyphomicrobiales</taxon>
        <taxon>Phreatobacteraceae</taxon>
        <taxon>Phreatobacter</taxon>
    </lineage>
</organism>
<dbReference type="PROSITE" id="PS50110">
    <property type="entry name" value="RESPONSE_REGULATORY"/>
    <property type="match status" value="1"/>
</dbReference>
<dbReference type="SUPFAM" id="SSF52172">
    <property type="entry name" value="CheY-like"/>
    <property type="match status" value="1"/>
</dbReference>
<keyword evidence="4" id="KW-1185">Reference proteome</keyword>
<sequence length="135" mass="15192">MAKPNRSMLLVDDDPNELFFLRNAFAATGGAVDIRHAESGEVALAEIARESPDLVLLDLSMAGMDGFDVLQRLRADEATRTLPTLIFSSSDRDEDIRRSYREHANAYLVKPRSSDGYRDLARNLEGFWYDTARLP</sequence>
<evidence type="ECO:0000313" key="4">
    <source>
        <dbReference type="Proteomes" id="UP000241808"/>
    </source>
</evidence>
<comment type="caution">
    <text evidence="3">The sequence shown here is derived from an EMBL/GenBank/DDBJ whole genome shotgun (WGS) entry which is preliminary data.</text>
</comment>